<dbReference type="AlphaFoldDB" id="A0A7Z0QEC4"/>
<gene>
    <name evidence="3" type="ORF">G6321_00035615</name>
    <name evidence="2" type="ORF">G6321_32680</name>
</gene>
<reference evidence="3 4" key="1">
    <citation type="journal article" date="2017" name="Syst. Appl. Microbiol.">
        <title>Soybeans inoculated with root zone soils of Canadian native legumes harbour diverse and novel Bradyrhizobium spp. that possess agricultural potential.</title>
        <authorList>
            <person name="Bromfield E.S.P."/>
            <person name="Cloutier S."/>
            <person name="Tambong J.T."/>
            <person name="Tran Thi T.V."/>
        </authorList>
    </citation>
    <scope>NUCLEOTIDE SEQUENCE [LARGE SCALE GENOMIC DNA]</scope>
    <source>
        <strain evidence="3 4">323S2</strain>
    </source>
</reference>
<evidence type="ECO:0000313" key="2">
    <source>
        <dbReference type="EMBL" id="NYY92961.1"/>
    </source>
</evidence>
<accession>A0A7Z0QEC4</accession>
<dbReference type="EMBL" id="JACBFH010000001">
    <property type="protein sequence ID" value="NYY92961.1"/>
    <property type="molecule type" value="Genomic_DNA"/>
</dbReference>
<feature type="region of interest" description="Disordered" evidence="1">
    <location>
        <begin position="134"/>
        <end position="159"/>
    </location>
</feature>
<reference evidence="3 4" key="3">
    <citation type="journal article" date="2022" name="Int. J. Syst. Evol. Microbiol.">
        <title>Strains of Bradyrhizobium barranii sp. nov. associated with legumes native to Canada are symbionts of soybeans and belong to different subspecies (subsp. barranii subsp. nov. and subsp. apii subsp. nov.) and symbiovars (sv. glycinearum and sv. septentrionale).</title>
        <authorList>
            <person name="Bromfield E.S.P."/>
            <person name="Cloutier S."/>
            <person name="Wasai-Hara S."/>
            <person name="Minamisawa K."/>
        </authorList>
    </citation>
    <scope>NUCLEOTIDE SEQUENCE [LARGE SCALE GENOMIC DNA]</scope>
    <source>
        <strain evidence="3 4">323S2</strain>
    </source>
</reference>
<feature type="compositionally biased region" description="Acidic residues" evidence="1">
    <location>
        <begin position="137"/>
        <end position="149"/>
    </location>
</feature>
<protein>
    <submittedName>
        <fullName evidence="2">Uncharacterized protein</fullName>
    </submittedName>
</protein>
<dbReference type="EMBL" id="CP088280">
    <property type="protein sequence ID" value="UGX91109.1"/>
    <property type="molecule type" value="Genomic_DNA"/>
</dbReference>
<evidence type="ECO:0000256" key="1">
    <source>
        <dbReference type="SAM" id="MobiDB-lite"/>
    </source>
</evidence>
<reference evidence="2" key="2">
    <citation type="submission" date="2020-06" db="EMBL/GenBank/DDBJ databases">
        <title>Whole Genome Sequence of Bradyrhizobium sp. Strain 323S2.</title>
        <authorList>
            <person name="Bromfield E.S.P."/>
        </authorList>
    </citation>
    <scope>NUCLEOTIDE SEQUENCE [LARGE SCALE GENOMIC DNA]</scope>
    <source>
        <strain evidence="2">323S2</strain>
    </source>
</reference>
<evidence type="ECO:0000313" key="4">
    <source>
        <dbReference type="Proteomes" id="UP000564836"/>
    </source>
</evidence>
<dbReference type="RefSeq" id="WP_166351118.1">
    <property type="nucleotide sequence ID" value="NZ_CP088280.1"/>
</dbReference>
<feature type="compositionally biased region" description="Basic and acidic residues" evidence="1">
    <location>
        <begin position="150"/>
        <end position="159"/>
    </location>
</feature>
<proteinExistence type="predicted"/>
<dbReference type="Proteomes" id="UP000564836">
    <property type="component" value="Chromosome"/>
</dbReference>
<sequence>MNAKPKLARKKLAEGTASLVLRELDLHGLHVDPEAVANDKGILVQAKPDTAEGVSGMLLKVGDEFGIMYATNIRSRGFQRFIQQPQNIRVGARDAAECHLNDWMDGDRVHRVVEEVVGLGQYGRTLTILTCPSLSEEPGEEDEQEDEDLLDRWTPKFRC</sequence>
<evidence type="ECO:0000313" key="3">
    <source>
        <dbReference type="EMBL" id="UGX91109.1"/>
    </source>
</evidence>
<organism evidence="2">
    <name type="scientific">Bradyrhizobium barranii subsp. barranii</name>
    <dbReference type="NCBI Taxonomy" id="2823807"/>
    <lineage>
        <taxon>Bacteria</taxon>
        <taxon>Pseudomonadati</taxon>
        <taxon>Pseudomonadota</taxon>
        <taxon>Alphaproteobacteria</taxon>
        <taxon>Hyphomicrobiales</taxon>
        <taxon>Nitrobacteraceae</taxon>
        <taxon>Bradyrhizobium</taxon>
        <taxon>Bradyrhizobium barranii</taxon>
    </lineage>
</organism>
<name>A0A7Z0QEC4_9BRAD</name>